<proteinExistence type="predicted"/>
<evidence type="ECO:0000313" key="1">
    <source>
        <dbReference type="EMBL" id="CCC46513.1"/>
    </source>
</evidence>
<name>G0TRE9_TRYVY</name>
<dbReference type="AlphaFoldDB" id="G0TRE9"/>
<sequence>MSEDCVPSSCPSIHERHARKSIKADAKLSTYLHGKYPRQPICSLRCLTVSALSFPEDGRFDDPQEGNKGDCNVGKNLLPAIPCTLRTQSGRYSTPPFVPSLLDNGPKRNVLEKNQIDDDFQGRPILSYRKGRLRCFDMHDKVPRKSSAKFFSAPCMMDITVQLHKKEHSKAGLKVARLLTMPKDAKLLNGSDTSVSSAVTALLKDFETPLKSVDRGCDTISHVDMTEKHSLDCSDQSHARTVLSYTGASQDPLTDIVGCGRVCHSFGDYSSTSSSRGLCKSEMEPAVPRPRRQEILRHGKLSIRSYSVLHREAHKDALSFVVERYSIKTAEDNEEVPS</sequence>
<accession>G0TRE9</accession>
<dbReference type="EMBL" id="HE573017">
    <property type="protein sequence ID" value="CCC46513.1"/>
    <property type="molecule type" value="Genomic_DNA"/>
</dbReference>
<dbReference type="VEuPathDB" id="TriTrypDB:TvY486_0101610"/>
<protein>
    <submittedName>
        <fullName evidence="1">Uncharacterized protein</fullName>
    </submittedName>
</protein>
<reference evidence="1" key="1">
    <citation type="journal article" date="2012" name="Proc. Natl. Acad. Sci. U.S.A.">
        <title>Antigenic diversity is generated by distinct evolutionary mechanisms in African trypanosome species.</title>
        <authorList>
            <person name="Jackson A.P."/>
            <person name="Berry A."/>
            <person name="Aslett M."/>
            <person name="Allison H.C."/>
            <person name="Burton P."/>
            <person name="Vavrova-Anderson J."/>
            <person name="Brown R."/>
            <person name="Browne H."/>
            <person name="Corton N."/>
            <person name="Hauser H."/>
            <person name="Gamble J."/>
            <person name="Gilderthorp R."/>
            <person name="Marcello L."/>
            <person name="McQuillan J."/>
            <person name="Otto T.D."/>
            <person name="Quail M.A."/>
            <person name="Sanders M.J."/>
            <person name="van Tonder A."/>
            <person name="Ginger M.L."/>
            <person name="Field M.C."/>
            <person name="Barry J.D."/>
            <person name="Hertz-Fowler C."/>
            <person name="Berriman M."/>
        </authorList>
    </citation>
    <scope>NUCLEOTIDE SEQUENCE</scope>
    <source>
        <strain evidence="1">Y486</strain>
    </source>
</reference>
<gene>
    <name evidence="1" type="ORF">TVY486_0101610</name>
</gene>
<organism evidence="1">
    <name type="scientific">Trypanosoma vivax (strain Y486)</name>
    <dbReference type="NCBI Taxonomy" id="1055687"/>
    <lineage>
        <taxon>Eukaryota</taxon>
        <taxon>Discoba</taxon>
        <taxon>Euglenozoa</taxon>
        <taxon>Kinetoplastea</taxon>
        <taxon>Metakinetoplastina</taxon>
        <taxon>Trypanosomatida</taxon>
        <taxon>Trypanosomatidae</taxon>
        <taxon>Trypanosoma</taxon>
        <taxon>Duttonella</taxon>
    </lineage>
</organism>